<feature type="compositionally biased region" description="Basic residues" evidence="8">
    <location>
        <begin position="115"/>
        <end position="128"/>
    </location>
</feature>
<sequence length="1050" mass="117733">RVKIGDIRAHGFVKKDFSSDLTFLHSKSIGLESRLQRQARGGGIMNWWSLSSKMKRRTRKRIYFILHLFLSFSAYTILVVVMLQAASAAPVVRCSVDDYYNIDDDDDLSYEDRRRRSSGRSHCKRPRIIKSSSGSNEVNASRRQATTTTTTTTTSGVTKNVNNSGSGSNVGSSAAMQKARMMFHLNHPCVIARITTSHPLCRFRRVCARPIYNACNITKTSSEDEEEEEEEKKTSPAPPTPTSEGLKSSSRLYRHLFDGRLNHLAGIETRLHAAYIYIYRRRQQQQQQRRGMSSAQHLLPTTYYYTATVYIPFDLCILSIHIYLRRRRLAARFRMCFPAFDICQPGPASSCRGATIRPRNCSSSAYKSCCTKSAKRRMGRRTSGRGGGGTASVLKERANMSFMLVVMFFAVFGLIVLTEIFLIDERHGIGAGGAALGARGRAAHHRLAAAPDRPDYEEIGPEDYAGLKGNLEDHLGMLVRGEESQHGFGGGGGGGAGLGMGLGLGMGGAAGAAAAAAAAAALPMDPRGLPSLPGQPGGQIAEAGSDAQSQPRRVAAGHQHESEFNKIYLHNEQMRFIEMLQRRCNDQSSFKFFVYSAYYDERVSSTGLSSSSSHRGGPNTGVVRVIGATKTRGPERVWCRLWYPVEGAENVTTSVTVSAKVKVIRENWNLKYSACFVICPLPRDAPADAAAHDRVPKEVSIVARLRVPPTNRIQVRNRPSQRPKERRPLAVCVKPLHYDYNRVLQLIEFIELHTILGASHVTLYNDTLGPEAGCALRYYESRGRVTLLPWHRLDMISQREIRTEGLFAALNDCLYRSMYSYEYLALLDLDEFIVPRHEDTILDLIRWMGTRVNTKTAGAYSFQNAFFYLQWPDDPYVRTSRRATEAGLVTLRKTRRRSKLHPHKQRSKYVCRPRDVVETGNHFVWEFVPGHTTVNVPADAAILHHYRVCEFGGDDCVKTASTVDRTAYKYLDKLADRVEATWQQLAKICPGLPELQQPPPPPEPMPEQPNRDVNDNNNNNGDDDEIMHNFTAGRPILARTYFYNYARRRR</sequence>
<dbReference type="GO" id="GO:0016020">
    <property type="term" value="C:membrane"/>
    <property type="evidence" value="ECO:0007669"/>
    <property type="project" value="UniProtKB-SubCell"/>
</dbReference>
<evidence type="ECO:0000256" key="5">
    <source>
        <dbReference type="ARBA" id="ARBA00022692"/>
    </source>
</evidence>
<reference evidence="10 11" key="1">
    <citation type="submission" date="2020-02" db="EMBL/GenBank/DDBJ databases">
        <authorList>
            <person name="Ferguson B K."/>
        </authorList>
    </citation>
    <scope>NUCLEOTIDE SEQUENCE [LARGE SCALE GENOMIC DNA]</scope>
</reference>
<comment type="similarity">
    <text evidence="2">Belongs to the glycosyltransferase 92 family.</text>
</comment>
<dbReference type="OrthoDB" id="2526284at2759"/>
<dbReference type="GO" id="GO:0016757">
    <property type="term" value="F:glycosyltransferase activity"/>
    <property type="evidence" value="ECO:0007669"/>
    <property type="project" value="UniProtKB-KW"/>
</dbReference>
<evidence type="ECO:0000256" key="6">
    <source>
        <dbReference type="ARBA" id="ARBA00022989"/>
    </source>
</evidence>
<keyword evidence="6 9" id="KW-1133">Transmembrane helix</keyword>
<dbReference type="GO" id="GO:0005737">
    <property type="term" value="C:cytoplasm"/>
    <property type="evidence" value="ECO:0007669"/>
    <property type="project" value="TreeGrafter"/>
</dbReference>
<gene>
    <name evidence="10" type="ORF">TBRA_LOCUS10730</name>
</gene>
<dbReference type="InterPro" id="IPR008166">
    <property type="entry name" value="Glyco_transf_92"/>
</dbReference>
<proteinExistence type="inferred from homology"/>
<evidence type="ECO:0000313" key="11">
    <source>
        <dbReference type="Proteomes" id="UP000479190"/>
    </source>
</evidence>
<protein>
    <recommendedName>
        <fullName evidence="12">Glycosyltransferase family 92 protein</fullName>
    </recommendedName>
</protein>
<evidence type="ECO:0000256" key="9">
    <source>
        <dbReference type="SAM" id="Phobius"/>
    </source>
</evidence>
<feature type="transmembrane region" description="Helical" evidence="9">
    <location>
        <begin position="62"/>
        <end position="86"/>
    </location>
</feature>
<dbReference type="EMBL" id="CADCXV010000928">
    <property type="protein sequence ID" value="CAB0038963.1"/>
    <property type="molecule type" value="Genomic_DNA"/>
</dbReference>
<accession>A0A6H5IQ72</accession>
<feature type="region of interest" description="Disordered" evidence="8">
    <location>
        <begin position="220"/>
        <end position="248"/>
    </location>
</feature>
<name>A0A6H5IQ72_9HYME</name>
<evidence type="ECO:0000313" key="10">
    <source>
        <dbReference type="EMBL" id="CAB0038963.1"/>
    </source>
</evidence>
<feature type="compositionally biased region" description="Pro residues" evidence="8">
    <location>
        <begin position="996"/>
        <end position="1007"/>
    </location>
</feature>
<evidence type="ECO:0000256" key="7">
    <source>
        <dbReference type="ARBA" id="ARBA00023136"/>
    </source>
</evidence>
<evidence type="ECO:0000256" key="3">
    <source>
        <dbReference type="ARBA" id="ARBA00022676"/>
    </source>
</evidence>
<evidence type="ECO:0000256" key="1">
    <source>
        <dbReference type="ARBA" id="ARBA00004167"/>
    </source>
</evidence>
<dbReference type="PANTHER" id="PTHR21461:SF40">
    <property type="entry name" value="GLYCOSYLTRANSFERASE FAMILY 92 PROTEIN"/>
    <property type="match status" value="1"/>
</dbReference>
<feature type="transmembrane region" description="Helical" evidence="9">
    <location>
        <begin position="402"/>
        <end position="423"/>
    </location>
</feature>
<keyword evidence="5 9" id="KW-0812">Transmembrane</keyword>
<keyword evidence="11" id="KW-1185">Reference proteome</keyword>
<comment type="subcellular location">
    <subcellularLocation>
        <location evidence="1">Membrane</location>
        <topology evidence="1">Single-pass membrane protein</topology>
    </subcellularLocation>
</comment>
<keyword evidence="4" id="KW-0808">Transferase</keyword>
<dbReference type="Pfam" id="PF01697">
    <property type="entry name" value="Glyco_transf_92"/>
    <property type="match status" value="1"/>
</dbReference>
<feature type="region of interest" description="Disordered" evidence="8">
    <location>
        <begin position="528"/>
        <end position="550"/>
    </location>
</feature>
<feature type="non-terminal residue" evidence="10">
    <location>
        <position position="1"/>
    </location>
</feature>
<feature type="region of interest" description="Disordered" evidence="8">
    <location>
        <begin position="991"/>
        <end position="1028"/>
    </location>
</feature>
<dbReference type="PANTHER" id="PTHR21461">
    <property type="entry name" value="GLYCOSYLTRANSFERASE FAMILY 92 PROTEIN"/>
    <property type="match status" value="1"/>
</dbReference>
<feature type="compositionally biased region" description="Polar residues" evidence="8">
    <location>
        <begin position="130"/>
        <end position="145"/>
    </location>
</feature>
<organism evidence="10 11">
    <name type="scientific">Trichogramma brassicae</name>
    <dbReference type="NCBI Taxonomy" id="86971"/>
    <lineage>
        <taxon>Eukaryota</taxon>
        <taxon>Metazoa</taxon>
        <taxon>Ecdysozoa</taxon>
        <taxon>Arthropoda</taxon>
        <taxon>Hexapoda</taxon>
        <taxon>Insecta</taxon>
        <taxon>Pterygota</taxon>
        <taxon>Neoptera</taxon>
        <taxon>Endopterygota</taxon>
        <taxon>Hymenoptera</taxon>
        <taxon>Apocrita</taxon>
        <taxon>Proctotrupomorpha</taxon>
        <taxon>Chalcidoidea</taxon>
        <taxon>Trichogrammatidae</taxon>
        <taxon>Trichogramma</taxon>
    </lineage>
</organism>
<evidence type="ECO:0000256" key="4">
    <source>
        <dbReference type="ARBA" id="ARBA00022679"/>
    </source>
</evidence>
<keyword evidence="7 9" id="KW-0472">Membrane</keyword>
<evidence type="ECO:0000256" key="2">
    <source>
        <dbReference type="ARBA" id="ARBA00007647"/>
    </source>
</evidence>
<feature type="compositionally biased region" description="Low complexity" evidence="8">
    <location>
        <begin position="146"/>
        <end position="173"/>
    </location>
</feature>
<dbReference type="Proteomes" id="UP000479190">
    <property type="component" value="Unassembled WGS sequence"/>
</dbReference>
<feature type="transmembrane region" description="Helical" evidence="9">
    <location>
        <begin position="303"/>
        <end position="324"/>
    </location>
</feature>
<feature type="region of interest" description="Disordered" evidence="8">
    <location>
        <begin position="111"/>
        <end position="173"/>
    </location>
</feature>
<keyword evidence="3" id="KW-0328">Glycosyltransferase</keyword>
<evidence type="ECO:0000256" key="8">
    <source>
        <dbReference type="SAM" id="MobiDB-lite"/>
    </source>
</evidence>
<evidence type="ECO:0008006" key="12">
    <source>
        <dbReference type="Google" id="ProtNLM"/>
    </source>
</evidence>
<dbReference type="AlphaFoldDB" id="A0A6H5IQ72"/>